<dbReference type="GO" id="GO:0016301">
    <property type="term" value="F:kinase activity"/>
    <property type="evidence" value="ECO:0007669"/>
    <property type="project" value="UniProtKB-KW"/>
</dbReference>
<dbReference type="SUPFAM" id="SSF53795">
    <property type="entry name" value="PEP carboxykinase-like"/>
    <property type="match status" value="1"/>
</dbReference>
<dbReference type="Gene3D" id="3.40.50.300">
    <property type="entry name" value="P-loop containing nucleotide triphosphate hydrolases"/>
    <property type="match status" value="1"/>
</dbReference>
<protein>
    <submittedName>
        <fullName evidence="1">HprK-related kinase B</fullName>
    </submittedName>
</protein>
<reference evidence="1 2" key="1">
    <citation type="journal article" date="2018" name="ISME J.">
        <title>Endosymbiont genomes yield clues of tubeworm success.</title>
        <authorList>
            <person name="Li Y."/>
            <person name="Liles M.R."/>
            <person name="Halanych K.M."/>
        </authorList>
    </citation>
    <scope>NUCLEOTIDE SEQUENCE [LARGE SCALE GENOMIC DNA]</scope>
    <source>
        <strain evidence="1">A1462</strain>
    </source>
</reference>
<accession>A0A370DF27</accession>
<keyword evidence="2" id="KW-1185">Reference proteome</keyword>
<sequence>MNNDNLTMESAAAALQDGASLVDGSLNLTLGECSLRLRSNSADLLAKLAVYFTHVATGPSDTVDLEVIAIERDIPDLGVAFIDWKREPGKTGRKDAYLDLPDARLVLKVRTGMVFLQSSGPCIAAGPCLQYDNQVINFINAQYMNWLQHRDWLICHASGLVYKGGCLGIAGFSGGGKSTLMLHLMDHDDVSYLTNDRLFIRSQNGGTGAVGIPKLPRVNPGTIVHNPRLHSLISSEQRESFLALPQDELWHLEDKYDVLVEQVYGPDRITPEAPLSAFLILNWRRDSNEATSVERVDLEQRRDLLTGAIMKSPGPFYQYPDGSFFSDTTELDQAPYPKVLKDVTVYEARGGINFEALTDICLQQLMG</sequence>
<keyword evidence="1" id="KW-0418">Kinase</keyword>
<dbReference type="InterPro" id="IPR027417">
    <property type="entry name" value="P-loop_NTPase"/>
</dbReference>
<dbReference type="InterPro" id="IPR027597">
    <property type="entry name" value="HprK-rel_B"/>
</dbReference>
<organism evidence="1 2">
    <name type="scientific">endosymbiont of Escarpia spicata</name>
    <dbReference type="NCBI Taxonomy" id="2200908"/>
    <lineage>
        <taxon>Bacteria</taxon>
        <taxon>Pseudomonadati</taxon>
        <taxon>Pseudomonadota</taxon>
        <taxon>Gammaproteobacteria</taxon>
        <taxon>sulfur-oxidizing symbionts</taxon>
    </lineage>
</organism>
<dbReference type="AlphaFoldDB" id="A0A370DF27"/>
<dbReference type="Proteomes" id="UP000254771">
    <property type="component" value="Unassembled WGS sequence"/>
</dbReference>
<dbReference type="NCBIfam" id="TIGR04355">
    <property type="entry name" value="HprK_rel_B"/>
    <property type="match status" value="1"/>
</dbReference>
<comment type="caution">
    <text evidence="1">The sequence shown here is derived from an EMBL/GenBank/DDBJ whole genome shotgun (WGS) entry which is preliminary data.</text>
</comment>
<dbReference type="EMBL" id="QFXE01000018">
    <property type="protein sequence ID" value="RDH83512.1"/>
    <property type="molecule type" value="Genomic_DNA"/>
</dbReference>
<gene>
    <name evidence="1" type="ORF">DIZ78_13375</name>
</gene>
<keyword evidence="1" id="KW-0808">Transferase</keyword>
<evidence type="ECO:0000313" key="1">
    <source>
        <dbReference type="EMBL" id="RDH83512.1"/>
    </source>
</evidence>
<proteinExistence type="predicted"/>
<evidence type="ECO:0000313" key="2">
    <source>
        <dbReference type="Proteomes" id="UP000254771"/>
    </source>
</evidence>
<name>A0A370DF27_9GAMM</name>